<sequence>MVMLLRMVSDVRKASGGRGPNLTQRLVLRLLLNGHSIDEFSGGHSAAAAASQGAETEGVSAASGALSARSHCECSSKEHCPGSSGLSDHLNACEASAALLEGLLRSAEAQEGGLLSLGLPALPRPGEIAMLLDRLSANVHSITNSGVSGAKGVSGDPPSNACPCCDLGKEVAVGLYGQPLCRFNHSCFPNAAVVFGGPQGPLEIAVVASRSIMCGEEVCISYVSPAALRQERRNKLYLAYAFTCTCVLCCSCGDSTRSSSTAIDHEDSSCTGNSRSNKSKTTRRHPPCSISFSPAEAFDLQLCGIFCPKASCVSQRNTAAADVLLDLENANKEYLDSLCHHGEAARKDVSGNLDSTRVHTTDPRGPERAARLRRLQLPVLCMHRPGESIWEPVQLFTGDTKPQNPPKQGPPTQRYTTMRLVPEELGRLASCNGLMAAAPTLPDIRCCACGGTYELGEVVRVVELMRKLEESAQRLSQACCKEDSEAIQLEGREVLKLFSAVRAYAHPGNLSLLSIAESLNRSCRGLAALYNGVGLTISQHLSRAAAALHGRCSTQHADHLVTEGSLLHFLSQADTEEEAVQAWSLWTEGDSSMEATGGAAGSAAGGNTFEYEICSETRAKLALQARECLLQACSIFFSYEGCSTERQKGRVAEGRIADCERELQALGFPS</sequence>
<dbReference type="Pfam" id="PF00856">
    <property type="entry name" value="SET"/>
    <property type="match status" value="1"/>
</dbReference>
<feature type="region of interest" description="Disordered" evidence="1">
    <location>
        <begin position="260"/>
        <end position="285"/>
    </location>
</feature>
<dbReference type="Proteomes" id="UP000018201">
    <property type="component" value="Unassembled WGS sequence"/>
</dbReference>
<dbReference type="AlphaFoldDB" id="U6G899"/>
<keyword evidence="4" id="KW-1185">Reference proteome</keyword>
<dbReference type="VEuPathDB" id="ToxoDB:EPH_0005700"/>
<proteinExistence type="predicted"/>
<protein>
    <submittedName>
        <fullName evidence="3">Zinc finger MYND domain-containing protein, putative</fullName>
    </submittedName>
</protein>
<organism evidence="3 4">
    <name type="scientific">Eimeria praecox</name>
    <dbReference type="NCBI Taxonomy" id="51316"/>
    <lineage>
        <taxon>Eukaryota</taxon>
        <taxon>Sar</taxon>
        <taxon>Alveolata</taxon>
        <taxon>Apicomplexa</taxon>
        <taxon>Conoidasida</taxon>
        <taxon>Coccidia</taxon>
        <taxon>Eucoccidiorida</taxon>
        <taxon>Eimeriorina</taxon>
        <taxon>Eimeriidae</taxon>
        <taxon>Eimeria</taxon>
    </lineage>
</organism>
<evidence type="ECO:0000259" key="2">
    <source>
        <dbReference type="PROSITE" id="PS50280"/>
    </source>
</evidence>
<dbReference type="PANTHER" id="PTHR12197">
    <property type="entry name" value="HISTONE-LYSINE N-METHYLTRANSFERASE SMYD"/>
    <property type="match status" value="1"/>
</dbReference>
<dbReference type="Gene3D" id="2.170.270.10">
    <property type="entry name" value="SET domain"/>
    <property type="match status" value="1"/>
</dbReference>
<dbReference type="GO" id="GO:0005634">
    <property type="term" value="C:nucleus"/>
    <property type="evidence" value="ECO:0007669"/>
    <property type="project" value="TreeGrafter"/>
</dbReference>
<dbReference type="InterPro" id="IPR001214">
    <property type="entry name" value="SET_dom"/>
</dbReference>
<evidence type="ECO:0000256" key="1">
    <source>
        <dbReference type="SAM" id="MobiDB-lite"/>
    </source>
</evidence>
<name>U6G899_9EIME</name>
<accession>U6G899</accession>
<dbReference type="PANTHER" id="PTHR12197:SF251">
    <property type="entry name" value="EG:BACR7C10.4 PROTEIN"/>
    <property type="match status" value="1"/>
</dbReference>
<dbReference type="OrthoDB" id="265717at2759"/>
<dbReference type="SUPFAM" id="SSF82199">
    <property type="entry name" value="SET domain"/>
    <property type="match status" value="1"/>
</dbReference>
<dbReference type="EMBL" id="HG690969">
    <property type="protein sequence ID" value="CDI75523.1"/>
    <property type="molecule type" value="Genomic_DNA"/>
</dbReference>
<dbReference type="CDD" id="cd20071">
    <property type="entry name" value="SET_SMYD"/>
    <property type="match status" value="1"/>
</dbReference>
<dbReference type="InterPro" id="IPR046341">
    <property type="entry name" value="SET_dom_sf"/>
</dbReference>
<gene>
    <name evidence="3" type="ORF">EPH_0005700</name>
</gene>
<dbReference type="InterPro" id="IPR050869">
    <property type="entry name" value="H3K4_H4K5_MeTrfase"/>
</dbReference>
<reference evidence="3" key="2">
    <citation type="submission" date="2013-10" db="EMBL/GenBank/DDBJ databases">
        <authorList>
            <person name="Aslett M."/>
        </authorList>
    </citation>
    <scope>NUCLEOTIDE SEQUENCE [LARGE SCALE GENOMIC DNA]</scope>
    <source>
        <strain evidence="3">Houghton</strain>
    </source>
</reference>
<feature type="domain" description="SET" evidence="2">
    <location>
        <begin position="72"/>
        <end position="223"/>
    </location>
</feature>
<reference evidence="3" key="1">
    <citation type="submission" date="2013-10" db="EMBL/GenBank/DDBJ databases">
        <title>Genomic analysis of the causative agents of coccidiosis in chickens.</title>
        <authorList>
            <person name="Reid A.J."/>
            <person name="Blake D."/>
            <person name="Billington K."/>
            <person name="Browne H."/>
            <person name="Dunn M."/>
            <person name="Hung S."/>
            <person name="Kawahara F."/>
            <person name="Miranda-Saavedra D."/>
            <person name="Mourier T."/>
            <person name="Nagra H."/>
            <person name="Otto T.D."/>
            <person name="Rawlings N."/>
            <person name="Sanchez A."/>
            <person name="Sanders M."/>
            <person name="Subramaniam C."/>
            <person name="Tay Y."/>
            <person name="Dear P."/>
            <person name="Doerig C."/>
            <person name="Gruber A."/>
            <person name="Parkinson J."/>
            <person name="Shirley M."/>
            <person name="Wan K.L."/>
            <person name="Berriman M."/>
            <person name="Tomley F."/>
            <person name="Pain A."/>
        </authorList>
    </citation>
    <scope>NUCLEOTIDE SEQUENCE [LARGE SCALE GENOMIC DNA]</scope>
    <source>
        <strain evidence="3">Houghton</strain>
    </source>
</reference>
<evidence type="ECO:0000313" key="4">
    <source>
        <dbReference type="Proteomes" id="UP000018201"/>
    </source>
</evidence>
<evidence type="ECO:0000313" key="3">
    <source>
        <dbReference type="EMBL" id="CDI75523.1"/>
    </source>
</evidence>
<dbReference type="PROSITE" id="PS50280">
    <property type="entry name" value="SET"/>
    <property type="match status" value="1"/>
</dbReference>